<protein>
    <submittedName>
        <fullName evidence="1">Uncharacterized protein</fullName>
    </submittedName>
</protein>
<reference evidence="1 2" key="1">
    <citation type="journal article" date="2021" name="Commun. Biol.">
        <title>The genome of Shorea leprosula (Dipterocarpaceae) highlights the ecological relevance of drought in aseasonal tropical rainforests.</title>
        <authorList>
            <person name="Ng K.K.S."/>
            <person name="Kobayashi M.J."/>
            <person name="Fawcett J.A."/>
            <person name="Hatakeyama M."/>
            <person name="Paape T."/>
            <person name="Ng C.H."/>
            <person name="Ang C.C."/>
            <person name="Tnah L.H."/>
            <person name="Lee C.T."/>
            <person name="Nishiyama T."/>
            <person name="Sese J."/>
            <person name="O'Brien M.J."/>
            <person name="Copetti D."/>
            <person name="Mohd Noor M.I."/>
            <person name="Ong R.C."/>
            <person name="Putra M."/>
            <person name="Sireger I.Z."/>
            <person name="Indrioko S."/>
            <person name="Kosugi Y."/>
            <person name="Izuno A."/>
            <person name="Isagi Y."/>
            <person name="Lee S.L."/>
            <person name="Shimizu K.K."/>
        </authorList>
    </citation>
    <scope>NUCLEOTIDE SEQUENCE [LARGE SCALE GENOMIC DNA]</scope>
    <source>
        <strain evidence="1">214</strain>
    </source>
</reference>
<gene>
    <name evidence="1" type="ORF">SLEP1_g2668</name>
</gene>
<dbReference type="AlphaFoldDB" id="A0AAV5HR75"/>
<comment type="caution">
    <text evidence="1">The sequence shown here is derived from an EMBL/GenBank/DDBJ whole genome shotgun (WGS) entry which is preliminary data.</text>
</comment>
<dbReference type="Proteomes" id="UP001054252">
    <property type="component" value="Unassembled WGS sequence"/>
</dbReference>
<proteinExistence type="predicted"/>
<name>A0AAV5HR75_9ROSI</name>
<keyword evidence="2" id="KW-1185">Reference proteome</keyword>
<sequence length="59" mass="6388">MGTDGKGGGVRGVVSFLLFGFPKRQRGGRWTDSDSLLTILKSVNLQSARFGRDLSDCLN</sequence>
<accession>A0AAV5HR75</accession>
<evidence type="ECO:0000313" key="1">
    <source>
        <dbReference type="EMBL" id="GKU88399.1"/>
    </source>
</evidence>
<dbReference type="EMBL" id="BPVZ01000002">
    <property type="protein sequence ID" value="GKU88399.1"/>
    <property type="molecule type" value="Genomic_DNA"/>
</dbReference>
<evidence type="ECO:0000313" key="2">
    <source>
        <dbReference type="Proteomes" id="UP001054252"/>
    </source>
</evidence>
<organism evidence="1 2">
    <name type="scientific">Rubroshorea leprosula</name>
    <dbReference type="NCBI Taxonomy" id="152421"/>
    <lineage>
        <taxon>Eukaryota</taxon>
        <taxon>Viridiplantae</taxon>
        <taxon>Streptophyta</taxon>
        <taxon>Embryophyta</taxon>
        <taxon>Tracheophyta</taxon>
        <taxon>Spermatophyta</taxon>
        <taxon>Magnoliopsida</taxon>
        <taxon>eudicotyledons</taxon>
        <taxon>Gunneridae</taxon>
        <taxon>Pentapetalae</taxon>
        <taxon>rosids</taxon>
        <taxon>malvids</taxon>
        <taxon>Malvales</taxon>
        <taxon>Dipterocarpaceae</taxon>
        <taxon>Rubroshorea</taxon>
    </lineage>
</organism>